<proteinExistence type="predicted"/>
<gene>
    <name evidence="1" type="ORF">Q5P01_005153</name>
</gene>
<sequence length="50" mass="4966">MGGTHSVPPACQDGRTVAVMAAILQPPVSSPGGVGCNDLITICGVTHADY</sequence>
<protein>
    <submittedName>
        <fullName evidence="1">Uncharacterized protein</fullName>
    </submittedName>
</protein>
<reference evidence="1" key="1">
    <citation type="submission" date="2023-07" db="EMBL/GenBank/DDBJ databases">
        <title>Chromosome-level Genome Assembly of Striped Snakehead (Channa striata).</title>
        <authorList>
            <person name="Liu H."/>
        </authorList>
    </citation>
    <scope>NUCLEOTIDE SEQUENCE</scope>
    <source>
        <strain evidence="1">Gz</strain>
        <tissue evidence="1">Muscle</tissue>
    </source>
</reference>
<evidence type="ECO:0000313" key="2">
    <source>
        <dbReference type="Proteomes" id="UP001187415"/>
    </source>
</evidence>
<comment type="caution">
    <text evidence="1">The sequence shown here is derived from an EMBL/GenBank/DDBJ whole genome shotgun (WGS) entry which is preliminary data.</text>
</comment>
<keyword evidence="2" id="KW-1185">Reference proteome</keyword>
<name>A0AA88SY84_CHASR</name>
<dbReference type="Proteomes" id="UP001187415">
    <property type="component" value="Unassembled WGS sequence"/>
</dbReference>
<dbReference type="AlphaFoldDB" id="A0AA88SY84"/>
<organism evidence="1 2">
    <name type="scientific">Channa striata</name>
    <name type="common">Snakehead murrel</name>
    <name type="synonym">Ophicephalus striatus</name>
    <dbReference type="NCBI Taxonomy" id="64152"/>
    <lineage>
        <taxon>Eukaryota</taxon>
        <taxon>Metazoa</taxon>
        <taxon>Chordata</taxon>
        <taxon>Craniata</taxon>
        <taxon>Vertebrata</taxon>
        <taxon>Euteleostomi</taxon>
        <taxon>Actinopterygii</taxon>
        <taxon>Neopterygii</taxon>
        <taxon>Teleostei</taxon>
        <taxon>Neoteleostei</taxon>
        <taxon>Acanthomorphata</taxon>
        <taxon>Anabantaria</taxon>
        <taxon>Anabantiformes</taxon>
        <taxon>Channoidei</taxon>
        <taxon>Channidae</taxon>
        <taxon>Channa</taxon>
    </lineage>
</organism>
<dbReference type="EMBL" id="JAUPFM010000003">
    <property type="protein sequence ID" value="KAK2856418.1"/>
    <property type="molecule type" value="Genomic_DNA"/>
</dbReference>
<evidence type="ECO:0000313" key="1">
    <source>
        <dbReference type="EMBL" id="KAK2856418.1"/>
    </source>
</evidence>
<accession>A0AA88SY84</accession>